<reference evidence="4" key="1">
    <citation type="journal article" date="2018" name="Nat. Microbiol.">
        <title>Leveraging single-cell genomics to expand the fungal tree of life.</title>
        <authorList>
            <person name="Ahrendt S.R."/>
            <person name="Quandt C.A."/>
            <person name="Ciobanu D."/>
            <person name="Clum A."/>
            <person name="Salamov A."/>
            <person name="Andreopoulos B."/>
            <person name="Cheng J.F."/>
            <person name="Woyke T."/>
            <person name="Pelin A."/>
            <person name="Henrissat B."/>
            <person name="Reynolds N.K."/>
            <person name="Benny G.L."/>
            <person name="Smith M.E."/>
            <person name="James T.Y."/>
            <person name="Grigoriev I.V."/>
        </authorList>
    </citation>
    <scope>NUCLEOTIDE SEQUENCE [LARGE SCALE GENOMIC DNA]</scope>
</reference>
<feature type="region of interest" description="Disordered" evidence="1">
    <location>
        <begin position="24"/>
        <end position="63"/>
    </location>
</feature>
<organism evidence="3 4">
    <name type="scientific">Piptocephalis cylindrospora</name>
    <dbReference type="NCBI Taxonomy" id="1907219"/>
    <lineage>
        <taxon>Eukaryota</taxon>
        <taxon>Fungi</taxon>
        <taxon>Fungi incertae sedis</taxon>
        <taxon>Zoopagomycota</taxon>
        <taxon>Zoopagomycotina</taxon>
        <taxon>Zoopagomycetes</taxon>
        <taxon>Zoopagales</taxon>
        <taxon>Piptocephalidaceae</taxon>
        <taxon>Piptocephalis</taxon>
    </lineage>
</organism>
<dbReference type="AlphaFoldDB" id="A0A4V1IY83"/>
<proteinExistence type="predicted"/>
<feature type="chain" id="PRO_5020329873" evidence="2">
    <location>
        <begin position="25"/>
        <end position="63"/>
    </location>
</feature>
<gene>
    <name evidence="3" type="ORF">BJ684DRAFT_19866</name>
</gene>
<sequence>MRLTTRTLTTLVLVGICLTAFTVGSPVPAEGDASTGDEGGNGGSKESDEEILEWARNKKRMQY</sequence>
<feature type="signal peptide" evidence="2">
    <location>
        <begin position="1"/>
        <end position="24"/>
    </location>
</feature>
<name>A0A4V1IY83_9FUNG</name>
<dbReference type="Proteomes" id="UP000267251">
    <property type="component" value="Unassembled WGS sequence"/>
</dbReference>
<evidence type="ECO:0000256" key="1">
    <source>
        <dbReference type="SAM" id="MobiDB-lite"/>
    </source>
</evidence>
<evidence type="ECO:0000256" key="2">
    <source>
        <dbReference type="SAM" id="SignalP"/>
    </source>
</evidence>
<protein>
    <submittedName>
        <fullName evidence="3">Uncharacterized protein</fullName>
    </submittedName>
</protein>
<accession>A0A4V1IY83</accession>
<dbReference type="EMBL" id="KZ987969">
    <property type="protein sequence ID" value="RKP13659.1"/>
    <property type="molecule type" value="Genomic_DNA"/>
</dbReference>
<evidence type="ECO:0000313" key="3">
    <source>
        <dbReference type="EMBL" id="RKP13659.1"/>
    </source>
</evidence>
<keyword evidence="4" id="KW-1185">Reference proteome</keyword>
<evidence type="ECO:0000313" key="4">
    <source>
        <dbReference type="Proteomes" id="UP000267251"/>
    </source>
</evidence>
<keyword evidence="2" id="KW-0732">Signal</keyword>